<dbReference type="EMBL" id="CP002408">
    <property type="protein sequence ID" value="AFU59576.1"/>
    <property type="molecule type" value="Genomic_DNA"/>
</dbReference>
<dbReference type="AlphaFoldDB" id="K0IDW7"/>
<keyword evidence="1" id="KW-0812">Transmembrane</keyword>
<evidence type="ECO:0000313" key="2">
    <source>
        <dbReference type="EMBL" id="AFU59576.1"/>
    </source>
</evidence>
<proteinExistence type="predicted"/>
<dbReference type="HOGENOM" id="CLU_2712973_0_0_2"/>
<sequence length="72" mass="7858">MANGVLVILAASLSFALLPQIAFTDAYAKWPIHNADHILGQFMMLLIVPLGVAIVVLGVWAMRVRQDQIVSK</sequence>
<feature type="transmembrane region" description="Helical" evidence="1">
    <location>
        <begin position="42"/>
        <end position="62"/>
    </location>
</feature>
<evidence type="ECO:0000313" key="3">
    <source>
        <dbReference type="Proteomes" id="UP000008037"/>
    </source>
</evidence>
<evidence type="ECO:0000256" key="1">
    <source>
        <dbReference type="SAM" id="Phobius"/>
    </source>
</evidence>
<keyword evidence="3" id="KW-1185">Reference proteome</keyword>
<keyword evidence="1" id="KW-1133">Transmembrane helix</keyword>
<keyword evidence="1" id="KW-0472">Membrane</keyword>
<dbReference type="InParanoid" id="K0IDW7"/>
<gene>
    <name evidence="2" type="ordered locus">Ngar_c26550</name>
</gene>
<reference evidence="2 3" key="1">
    <citation type="journal article" date="2012" name="Environ. Microbiol.">
        <title>The genome of the ammonia-oxidizing Candidatus Nitrososphaera gargensis: insights into metabolic versatility and environmental adaptations.</title>
        <authorList>
            <person name="Spang A."/>
            <person name="Poehlein A."/>
            <person name="Offre P."/>
            <person name="Zumbragel S."/>
            <person name="Haider S."/>
            <person name="Rychlik N."/>
            <person name="Nowka B."/>
            <person name="Schmeisser C."/>
            <person name="Lebedeva E.V."/>
            <person name="Rattei T."/>
            <person name="Bohm C."/>
            <person name="Schmid M."/>
            <person name="Galushko A."/>
            <person name="Hatzenpichler R."/>
            <person name="Weinmaier T."/>
            <person name="Daniel R."/>
            <person name="Schleper C."/>
            <person name="Spieck E."/>
            <person name="Streit W."/>
            <person name="Wagner M."/>
        </authorList>
    </citation>
    <scope>NUCLEOTIDE SEQUENCE [LARGE SCALE GENOMIC DNA]</scope>
    <source>
        <strain evidence="3">Ga9.2</strain>
    </source>
</reference>
<accession>K0IDW7</accession>
<dbReference type="KEGG" id="nga:Ngar_c26550"/>
<protein>
    <submittedName>
        <fullName evidence="2">Uncharacterized protein</fullName>
    </submittedName>
</protein>
<dbReference type="BioCyc" id="CNIT1237085:G1324-2655-MONOMER"/>
<name>K0IDW7_NITGG</name>
<organism evidence="2 3">
    <name type="scientific">Nitrososphaera gargensis (strain Ga9.2)</name>
    <dbReference type="NCBI Taxonomy" id="1237085"/>
    <lineage>
        <taxon>Archaea</taxon>
        <taxon>Nitrososphaerota</taxon>
        <taxon>Nitrososphaeria</taxon>
        <taxon>Nitrososphaerales</taxon>
        <taxon>Nitrososphaeraceae</taxon>
        <taxon>Nitrososphaera</taxon>
    </lineage>
</organism>
<dbReference type="Proteomes" id="UP000008037">
    <property type="component" value="Chromosome"/>
</dbReference>